<dbReference type="GO" id="GO:0005524">
    <property type="term" value="F:ATP binding"/>
    <property type="evidence" value="ECO:0007669"/>
    <property type="project" value="InterPro"/>
</dbReference>
<proteinExistence type="predicted"/>
<dbReference type="Gene3D" id="3.30.450.20">
    <property type="entry name" value="PAS domain"/>
    <property type="match status" value="1"/>
</dbReference>
<dbReference type="CDD" id="cd14014">
    <property type="entry name" value="STKc_PknB_like"/>
    <property type="match status" value="1"/>
</dbReference>
<dbReference type="EMBL" id="JHEG04000001">
    <property type="protein sequence ID" value="KAF3886376.1"/>
    <property type="molecule type" value="Genomic_DNA"/>
</dbReference>
<reference evidence="10" key="2">
    <citation type="submission" date="2019-11" db="EMBL/GenBank/DDBJ databases">
        <title>Improved Assembly of Tolypothrix boutellei genome.</title>
        <authorList>
            <person name="Sarangi A.N."/>
            <person name="Mukherjee M."/>
            <person name="Ghosh S."/>
            <person name="Singh D."/>
            <person name="Das A."/>
            <person name="Kant S."/>
            <person name="Prusty A."/>
            <person name="Tripathy S."/>
        </authorList>
    </citation>
    <scope>NUCLEOTIDE SEQUENCE</scope>
    <source>
        <strain evidence="10">VB521301</strain>
    </source>
</reference>
<feature type="domain" description="PAS" evidence="9">
    <location>
        <begin position="1530"/>
        <end position="1606"/>
    </location>
</feature>
<dbReference type="InterPro" id="IPR011009">
    <property type="entry name" value="Kinase-like_dom_sf"/>
</dbReference>
<dbReference type="InterPro" id="IPR003018">
    <property type="entry name" value="GAF"/>
</dbReference>
<evidence type="ECO:0000256" key="3">
    <source>
        <dbReference type="ARBA" id="ARBA00022553"/>
    </source>
</evidence>
<comment type="caution">
    <text evidence="11">The sequence shown here is derived from an EMBL/GenBank/DDBJ whole genome shotgun (WGS) entry which is preliminary data.</text>
</comment>
<evidence type="ECO:0000256" key="6">
    <source>
        <dbReference type="SAM" id="Coils"/>
    </source>
</evidence>
<dbReference type="InterPro" id="IPR008271">
    <property type="entry name" value="Ser/Thr_kinase_AS"/>
</dbReference>
<dbReference type="EMBL" id="JHEG02000048">
    <property type="protein sequence ID" value="KIE10400.1"/>
    <property type="molecule type" value="Genomic_DNA"/>
</dbReference>
<dbReference type="SUPFAM" id="SSF55781">
    <property type="entry name" value="GAF domain-like"/>
    <property type="match status" value="1"/>
</dbReference>
<name>A0A0C1RDT6_9CYAN</name>
<gene>
    <name evidence="11" type="ORF">DA73_0217720</name>
    <name evidence="10" type="ORF">DA73_0400013485</name>
</gene>
<dbReference type="PROSITE" id="PS00108">
    <property type="entry name" value="PROTEIN_KINASE_ST"/>
    <property type="match status" value="1"/>
</dbReference>
<keyword evidence="5" id="KW-0902">Two-component regulatory system</keyword>
<evidence type="ECO:0000256" key="1">
    <source>
        <dbReference type="ARBA" id="ARBA00000085"/>
    </source>
</evidence>
<keyword evidence="6" id="KW-0175">Coiled coil</keyword>
<dbReference type="CDD" id="cd00082">
    <property type="entry name" value="HisKA"/>
    <property type="match status" value="1"/>
</dbReference>
<reference evidence="11" key="1">
    <citation type="journal article" date="2015" name="Genome Announc.">
        <title>Draft Genome Sequence of Tolypothrix boutellei Strain VB521301.</title>
        <authorList>
            <person name="Chandrababunaidu M.M."/>
            <person name="Singh D."/>
            <person name="Sen D."/>
            <person name="Bhan S."/>
            <person name="Das S."/>
            <person name="Gupta A."/>
            <person name="Adhikary S.P."/>
            <person name="Tripathy S."/>
        </authorList>
    </citation>
    <scope>NUCLEOTIDE SEQUENCE</scope>
    <source>
        <strain evidence="11">VB521301</strain>
    </source>
</reference>
<dbReference type="Gene3D" id="1.10.287.130">
    <property type="match status" value="1"/>
</dbReference>
<dbReference type="InterPro" id="IPR013655">
    <property type="entry name" value="PAS_fold_3"/>
</dbReference>
<dbReference type="InterPro" id="IPR053159">
    <property type="entry name" value="Hybrid_Histidine_Kinase"/>
</dbReference>
<keyword evidence="12" id="KW-1185">Reference proteome</keyword>
<dbReference type="InterPro" id="IPR041664">
    <property type="entry name" value="AAA_16"/>
</dbReference>
<dbReference type="Gene3D" id="3.30.450.40">
    <property type="match status" value="1"/>
</dbReference>
<dbReference type="InterPro" id="IPR029016">
    <property type="entry name" value="GAF-like_dom_sf"/>
</dbReference>
<dbReference type="SUPFAM" id="SSF52540">
    <property type="entry name" value="P-loop containing nucleoside triphosphate hydrolases"/>
    <property type="match status" value="1"/>
</dbReference>
<dbReference type="STRING" id="1479485.DA73_0217720"/>
<dbReference type="Pfam" id="PF13191">
    <property type="entry name" value="AAA_16"/>
    <property type="match status" value="1"/>
</dbReference>
<dbReference type="EC" id="2.7.13.3" evidence="2"/>
<dbReference type="PANTHER" id="PTHR43642">
    <property type="entry name" value="HYBRID SIGNAL TRANSDUCTION HISTIDINE KINASE G"/>
    <property type="match status" value="1"/>
</dbReference>
<keyword evidence="4" id="KW-0418">Kinase</keyword>
<dbReference type="GO" id="GO:0000155">
    <property type="term" value="F:phosphorelay sensor kinase activity"/>
    <property type="evidence" value="ECO:0007669"/>
    <property type="project" value="InterPro"/>
</dbReference>
<dbReference type="RefSeq" id="WP_050045756.1">
    <property type="nucleotide sequence ID" value="NZ_JHEG04000001.1"/>
</dbReference>
<dbReference type="InterPro" id="IPR000014">
    <property type="entry name" value="PAS"/>
</dbReference>
<dbReference type="Pfam" id="PF01590">
    <property type="entry name" value="GAF"/>
    <property type="match status" value="1"/>
</dbReference>
<dbReference type="SUPFAM" id="SSF55785">
    <property type="entry name" value="PYP-like sensor domain (PAS domain)"/>
    <property type="match status" value="1"/>
</dbReference>
<evidence type="ECO:0000256" key="4">
    <source>
        <dbReference type="ARBA" id="ARBA00022777"/>
    </source>
</evidence>
<evidence type="ECO:0000313" key="11">
    <source>
        <dbReference type="EMBL" id="KIE10400.1"/>
    </source>
</evidence>
<dbReference type="Proteomes" id="UP000029738">
    <property type="component" value="Unassembled WGS sequence"/>
</dbReference>
<dbReference type="PANTHER" id="PTHR43642:SF1">
    <property type="entry name" value="HYBRID SIGNAL TRANSDUCTION HISTIDINE KINASE G"/>
    <property type="match status" value="1"/>
</dbReference>
<dbReference type="SMART" id="SM00065">
    <property type="entry name" value="GAF"/>
    <property type="match status" value="1"/>
</dbReference>
<dbReference type="InterPro" id="IPR027417">
    <property type="entry name" value="P-loop_NTPase"/>
</dbReference>
<dbReference type="InterPro" id="IPR004358">
    <property type="entry name" value="Sig_transdc_His_kin-like_C"/>
</dbReference>
<feature type="domain" description="Protein kinase" evidence="7">
    <location>
        <begin position="11"/>
        <end position="274"/>
    </location>
</feature>
<dbReference type="InterPro" id="IPR005467">
    <property type="entry name" value="His_kinase_dom"/>
</dbReference>
<evidence type="ECO:0000313" key="10">
    <source>
        <dbReference type="EMBL" id="KAF3886376.1"/>
    </source>
</evidence>
<dbReference type="Gene3D" id="3.40.50.300">
    <property type="entry name" value="P-loop containing nucleotide triphosphate hydrolases"/>
    <property type="match status" value="1"/>
</dbReference>
<keyword evidence="3" id="KW-0597">Phosphoprotein</keyword>
<dbReference type="SUPFAM" id="SSF56112">
    <property type="entry name" value="Protein kinase-like (PK-like)"/>
    <property type="match status" value="1"/>
</dbReference>
<dbReference type="InterPro" id="IPR000719">
    <property type="entry name" value="Prot_kinase_dom"/>
</dbReference>
<feature type="coiled-coil region" evidence="6">
    <location>
        <begin position="1646"/>
        <end position="1678"/>
    </location>
</feature>
<dbReference type="Gene3D" id="1.10.510.10">
    <property type="entry name" value="Transferase(Phosphotransferase) domain 1"/>
    <property type="match status" value="1"/>
</dbReference>
<dbReference type="PROSITE" id="PS50011">
    <property type="entry name" value="PROTEIN_KINASE_DOM"/>
    <property type="match status" value="1"/>
</dbReference>
<dbReference type="SUPFAM" id="SSF55874">
    <property type="entry name" value="ATPase domain of HSP90 chaperone/DNA topoisomerase II/histidine kinase"/>
    <property type="match status" value="1"/>
</dbReference>
<comment type="catalytic activity">
    <reaction evidence="1">
        <text>ATP + protein L-histidine = ADP + protein N-phospho-L-histidine.</text>
        <dbReference type="EC" id="2.7.13.3"/>
    </reaction>
</comment>
<evidence type="ECO:0000259" key="8">
    <source>
        <dbReference type="PROSITE" id="PS50109"/>
    </source>
</evidence>
<dbReference type="SMART" id="SM00387">
    <property type="entry name" value="HATPase_c"/>
    <property type="match status" value="1"/>
</dbReference>
<dbReference type="OrthoDB" id="573511at2"/>
<keyword evidence="4" id="KW-0808">Transferase</keyword>
<evidence type="ECO:0000313" key="12">
    <source>
        <dbReference type="Proteomes" id="UP000029738"/>
    </source>
</evidence>
<sequence length="1969" mass="221078">MVPPQITIPGYQVSEQIYNGSRTLVYRGYRETDFLPVVIKLLKNPYPSFNELLQFRNQYAIAKNLNSPSIVQTYSLEVYQNGYALVMEDFGGISLHEWSENGKTQPSLKEFLHIAIALCNALDTLYHQRIIHKDIKPSNILINPETKQVKLIDFSIASLLPKEKQSFISLNVLEGTLAYISPEQTGRMNRGIDYRSDFYSLGVTFYELLTGQLPFTTTEPMELVYCHIAVQPPVAHNFNSDIPPIVSEIIAKLMAKNAEDRYQSALGLKYDLELCRERCQEKGNCAGFTLGERDICDRFNIPECLYGRDVEIAELLSAFNRVSEGRSELMLVAGFSGIGKTAVVNEVHKPIVRQKGYFIKGKYDQFNRNIPLSAFVQALRDLIRQLLCEDDDRLVEWQRNIKTALGENAQIVIEVIPELEQIVGRQPPVPILSGSAAQNRFNMIFQKFIQVFATQTHPLVIFLDDLQWADLASLNLMQVLMSQNEGGYLLLIGAYRNNEVSPVHPLMLILEELKKANVTVNNITLAALNLQSLNALVADTLLCGGSVAQPLSKLVYQKTKGNPFFSRQFLKALYEDGWIGFDAQLGYWQCDLAKVRSLSLTDDVVEFMAMQLQKLPPTTQNLLKLAACIGNQFDLATLAIVSEQTELDVATVLWKALQEGLVIPQNQVYKFYQNFSGVVGELSLENNEQRTFGKEHFTLSYKFLHDRVQQAAYSLIPSHEKQPIHLKIGQLLLNKIPVAKREERVFEIVGQLNMAVELITQLTERETLARFNWMASCKAKAATAYTAALKYARTGIDLLDENSWQNQYELTLALHQVAVETAYLSGDFDQMETFANDVFNYAKTPLDRVSVIEVKIDALIALGKYADAIAVARDLLHQLGVEIPTATEENVAVAFESVSNAIGERLPSELLDLPENTDKNILSVARILTRVASAAYVSEPLLYTLIVLKKVYLSVVYGNEPTSTFGYVSYGILMCGAIKNFELGYEFGQLALTLLSRTQNLELKAKTLCLVNAFTQHWKVHLRKTLHPLQIAYSSGLDVGDLTFAGYSIYAYGFYSYFAGNNLTQLELEIAKYSQTLKQSEMYCQLLRQILLNLTGRADNPVIFKGIACDEEQQLSFYQAGGDCSGFAFFWIHKMVLCYLFSDFEQAVNHGKQARRYLDAIIGSMHPPIFHFYESLTYLALLPQRPAPEQQQMEECITANQEKLHEWAAHAPMNFQHKYELVEAERYRVLGQRVEAIEYYDRAITGAKEHEYLQEEGLANELAAKFYLDWGKEKVAACYLQEAYYCYARWGAKAKIADLETHYPQLLAPILQQTRSALSVNTTITVVSSSGIGSTTSTSTIADALDFAAILKAGQALSREIELDKLFSTLLQVVITNAGADKCVLLLSEEGCLIVQAVAKFDFCPILLNPHPLEESQDVPVSLINAVKRSLQPVVVVDATVDLQFIQDSYIQQQQPKSILCSPILHQGKLLGILYLENNLVTGAFTLARVELLNLICAQAAISLENARLYQKTLTYAQQLEQSLEQLNASQSRFHNLVDNVPGVVYQSRLTPDGDMALTYISADCYDLYEITPEEALSDLRRLMGLVHPEDTFSYQRSLLESIKTLTPWHWEGRIITPSGAVKWICGEARLEQQLDGCLVWDGLILEISDRKRVEAERQQKSLELEIALQELQHAQLQIVQNEKMSALGSLVAGVAHEINNPVGFIAGNLQPALDYIEDTFGLIDLYQQEYPNPSTVIQNKIAAIEFEYIREDLPKLIGSMKLGVQRIRDISTSLRIFSRADRDYKVPFHLHSGINSTILILKHRLKANDTRPAIEVVTDYGNIPEIECFPGQINQVFMNILANAIDAIEESFINGHGLPANSKIPTIAICTYLTRSSNVMPMTHDEEQLTHDRVVIQIQDNGIGMTEEVKQKMFDHLFTTKGVGKGTGLGLAIARQIVIEKHGGTIEVNSTLGEGTQFVITLPVKENS</sequence>
<dbReference type="SMART" id="SM00220">
    <property type="entry name" value="S_TKc"/>
    <property type="match status" value="1"/>
</dbReference>
<accession>A0A0C1RDT6</accession>
<dbReference type="PROSITE" id="PS50109">
    <property type="entry name" value="HIS_KIN"/>
    <property type="match status" value="1"/>
</dbReference>
<dbReference type="PROSITE" id="PS50112">
    <property type="entry name" value="PAS"/>
    <property type="match status" value="1"/>
</dbReference>
<dbReference type="Gene3D" id="3.30.565.10">
    <property type="entry name" value="Histidine kinase-like ATPase, C-terminal domain"/>
    <property type="match status" value="1"/>
</dbReference>
<dbReference type="InterPro" id="IPR035965">
    <property type="entry name" value="PAS-like_dom_sf"/>
</dbReference>
<dbReference type="InterPro" id="IPR003594">
    <property type="entry name" value="HATPase_dom"/>
</dbReference>
<protein>
    <recommendedName>
        <fullName evidence="2">histidine kinase</fullName>
        <ecNumber evidence="2">2.7.13.3</ecNumber>
    </recommendedName>
</protein>
<dbReference type="Pfam" id="PF02518">
    <property type="entry name" value="HATPase_c"/>
    <property type="match status" value="1"/>
</dbReference>
<dbReference type="Pfam" id="PF08447">
    <property type="entry name" value="PAS_3"/>
    <property type="match status" value="1"/>
</dbReference>
<evidence type="ECO:0000259" key="7">
    <source>
        <dbReference type="PROSITE" id="PS50011"/>
    </source>
</evidence>
<evidence type="ECO:0000256" key="5">
    <source>
        <dbReference type="ARBA" id="ARBA00023012"/>
    </source>
</evidence>
<evidence type="ECO:0000256" key="2">
    <source>
        <dbReference type="ARBA" id="ARBA00012438"/>
    </source>
</evidence>
<dbReference type="Pfam" id="PF00069">
    <property type="entry name" value="Pkinase"/>
    <property type="match status" value="1"/>
</dbReference>
<organism evidence="11">
    <name type="scientific">Tolypothrix bouteillei VB521301</name>
    <dbReference type="NCBI Taxonomy" id="1479485"/>
    <lineage>
        <taxon>Bacteria</taxon>
        <taxon>Bacillati</taxon>
        <taxon>Cyanobacteriota</taxon>
        <taxon>Cyanophyceae</taxon>
        <taxon>Nostocales</taxon>
        <taxon>Tolypothrichaceae</taxon>
        <taxon>Tolypothrix</taxon>
    </lineage>
</organism>
<evidence type="ECO:0000259" key="9">
    <source>
        <dbReference type="PROSITE" id="PS50112"/>
    </source>
</evidence>
<dbReference type="PRINTS" id="PR00344">
    <property type="entry name" value="BCTRLSENSOR"/>
</dbReference>
<dbReference type="InterPro" id="IPR003661">
    <property type="entry name" value="HisK_dim/P_dom"/>
</dbReference>
<feature type="domain" description="Histidine kinase" evidence="8">
    <location>
        <begin position="1694"/>
        <end position="1967"/>
    </location>
</feature>
<dbReference type="InterPro" id="IPR036890">
    <property type="entry name" value="HATPase_C_sf"/>
</dbReference>